<feature type="transmembrane region" description="Helical" evidence="1">
    <location>
        <begin position="23"/>
        <end position="43"/>
    </location>
</feature>
<sequence length="153" mass="16862">MICFKKYVASFYFTNEYKSGRGVAIEIVQLVGLGLIATFLALVVKEKQPVFALMLTMFAGALIFLFLMDEITAMIELIQQLAENADIHMVYLQTILKMIGIAYITEFGAQISRDAGQGVIATKIELAGKIFILVLAIPIIKAVIEMILALLPT</sequence>
<dbReference type="AlphaFoldDB" id="A0A1G6IDB4"/>
<dbReference type="STRING" id="1464122.SAMN05421737_10523"/>
<dbReference type="NCBIfam" id="TIGR02849">
    <property type="entry name" value="spore_III_AD"/>
    <property type="match status" value="1"/>
</dbReference>
<dbReference type="Pfam" id="PF06686">
    <property type="entry name" value="SpoIIIAC"/>
    <property type="match status" value="2"/>
</dbReference>
<name>A0A1G6IDB4_9BACI</name>
<accession>A0A1G6IDB4</accession>
<evidence type="ECO:0000313" key="3">
    <source>
        <dbReference type="Proteomes" id="UP000242662"/>
    </source>
</evidence>
<feature type="transmembrane region" description="Helical" evidence="1">
    <location>
        <begin position="130"/>
        <end position="151"/>
    </location>
</feature>
<protein>
    <submittedName>
        <fullName evidence="2">Stage III sporulation protein AD</fullName>
    </submittedName>
</protein>
<evidence type="ECO:0000256" key="1">
    <source>
        <dbReference type="SAM" id="Phobius"/>
    </source>
</evidence>
<dbReference type="EMBL" id="FMYM01000005">
    <property type="protein sequence ID" value="SDC04448.1"/>
    <property type="molecule type" value="Genomic_DNA"/>
</dbReference>
<keyword evidence="3" id="KW-1185">Reference proteome</keyword>
<dbReference type="Proteomes" id="UP000242662">
    <property type="component" value="Unassembled WGS sequence"/>
</dbReference>
<keyword evidence="1" id="KW-0812">Transmembrane</keyword>
<keyword evidence="1" id="KW-0472">Membrane</keyword>
<feature type="transmembrane region" description="Helical" evidence="1">
    <location>
        <begin position="50"/>
        <end position="68"/>
    </location>
</feature>
<reference evidence="3" key="1">
    <citation type="submission" date="2016-09" db="EMBL/GenBank/DDBJ databases">
        <authorList>
            <person name="Varghese N."/>
            <person name="Submissions S."/>
        </authorList>
    </citation>
    <scope>NUCLEOTIDE SEQUENCE [LARGE SCALE GENOMIC DNA]</scope>
    <source>
        <strain evidence="3">25nlg</strain>
    </source>
</reference>
<dbReference type="OrthoDB" id="1682150at2"/>
<feature type="transmembrane region" description="Helical" evidence="1">
    <location>
        <begin position="88"/>
        <end position="109"/>
    </location>
</feature>
<keyword evidence="1" id="KW-1133">Transmembrane helix</keyword>
<gene>
    <name evidence="2" type="ORF">SAMN05421737_10523</name>
</gene>
<dbReference type="InterPro" id="IPR025664">
    <property type="entry name" value="Spore_III_AC/AD"/>
</dbReference>
<evidence type="ECO:0000313" key="2">
    <source>
        <dbReference type="EMBL" id="SDC04448.1"/>
    </source>
</evidence>
<dbReference type="InterPro" id="IPR014211">
    <property type="entry name" value="Spore_III_AD"/>
</dbReference>
<organism evidence="2 3">
    <name type="scientific">Shouchella lonarensis</name>
    <dbReference type="NCBI Taxonomy" id="1464122"/>
    <lineage>
        <taxon>Bacteria</taxon>
        <taxon>Bacillati</taxon>
        <taxon>Bacillota</taxon>
        <taxon>Bacilli</taxon>
        <taxon>Bacillales</taxon>
        <taxon>Bacillaceae</taxon>
        <taxon>Shouchella</taxon>
    </lineage>
</organism>
<proteinExistence type="predicted"/>